<dbReference type="AlphaFoldDB" id="A0A9X3F3P1"/>
<accession>A0A9X3F3P1</accession>
<dbReference type="GO" id="GO:0009099">
    <property type="term" value="P:L-valine biosynthetic process"/>
    <property type="evidence" value="ECO:0007669"/>
    <property type="project" value="TreeGrafter"/>
</dbReference>
<protein>
    <submittedName>
        <fullName evidence="4">Thiamine pyrophosphate-binding protein</fullName>
    </submittedName>
</protein>
<comment type="similarity">
    <text evidence="1">Belongs to the TPP enzyme family.</text>
</comment>
<dbReference type="SUPFAM" id="SSF52467">
    <property type="entry name" value="DHS-like NAD/FAD-binding domain"/>
    <property type="match status" value="1"/>
</dbReference>
<dbReference type="InterPro" id="IPR045229">
    <property type="entry name" value="TPP_enz"/>
</dbReference>
<dbReference type="EMBL" id="JAPNKE010000002">
    <property type="protein sequence ID" value="MCY1010851.1"/>
    <property type="molecule type" value="Genomic_DNA"/>
</dbReference>
<organism evidence="4 5">
    <name type="scientific">Nannocystis pusilla</name>
    <dbReference type="NCBI Taxonomy" id="889268"/>
    <lineage>
        <taxon>Bacteria</taxon>
        <taxon>Pseudomonadati</taxon>
        <taxon>Myxococcota</taxon>
        <taxon>Polyangia</taxon>
        <taxon>Nannocystales</taxon>
        <taxon>Nannocystaceae</taxon>
        <taxon>Nannocystis</taxon>
    </lineage>
</organism>
<evidence type="ECO:0000259" key="2">
    <source>
        <dbReference type="Pfam" id="PF00205"/>
    </source>
</evidence>
<dbReference type="InterPro" id="IPR029061">
    <property type="entry name" value="THDP-binding"/>
</dbReference>
<feature type="domain" description="Thiamine pyrophosphate enzyme central" evidence="2">
    <location>
        <begin position="200"/>
        <end position="318"/>
    </location>
</feature>
<comment type="caution">
    <text evidence="4">The sequence shown here is derived from an EMBL/GenBank/DDBJ whole genome shotgun (WGS) entry which is preliminary data.</text>
</comment>
<keyword evidence="5" id="KW-1185">Reference proteome</keyword>
<evidence type="ECO:0000256" key="1">
    <source>
        <dbReference type="ARBA" id="ARBA00007812"/>
    </source>
</evidence>
<dbReference type="InterPro" id="IPR012000">
    <property type="entry name" value="Thiamin_PyroP_enz_cen_dom"/>
</dbReference>
<dbReference type="CDD" id="cd07035">
    <property type="entry name" value="TPP_PYR_POX_like"/>
    <property type="match status" value="1"/>
</dbReference>
<feature type="domain" description="Thiamine pyrophosphate enzyme N-terminal TPP-binding" evidence="3">
    <location>
        <begin position="10"/>
        <end position="117"/>
    </location>
</feature>
<dbReference type="GO" id="GO:0050660">
    <property type="term" value="F:flavin adenine dinucleotide binding"/>
    <property type="evidence" value="ECO:0007669"/>
    <property type="project" value="TreeGrafter"/>
</dbReference>
<dbReference type="FunFam" id="3.40.50.970:FF:000007">
    <property type="entry name" value="Acetolactate synthase"/>
    <property type="match status" value="1"/>
</dbReference>
<evidence type="ECO:0000313" key="4">
    <source>
        <dbReference type="EMBL" id="MCY1010851.1"/>
    </source>
</evidence>
<dbReference type="Gene3D" id="3.40.50.1220">
    <property type="entry name" value="TPP-binding domain"/>
    <property type="match status" value="1"/>
</dbReference>
<dbReference type="Proteomes" id="UP001150924">
    <property type="component" value="Unassembled WGS sequence"/>
</dbReference>
<dbReference type="RefSeq" id="WP_267773966.1">
    <property type="nucleotide sequence ID" value="NZ_JAPNKE010000002.1"/>
</dbReference>
<dbReference type="Gene3D" id="3.40.50.970">
    <property type="match status" value="1"/>
</dbReference>
<evidence type="ECO:0000313" key="5">
    <source>
        <dbReference type="Proteomes" id="UP001150924"/>
    </source>
</evidence>
<dbReference type="Pfam" id="PF02776">
    <property type="entry name" value="TPP_enzyme_N"/>
    <property type="match status" value="1"/>
</dbReference>
<dbReference type="GO" id="GO:0030976">
    <property type="term" value="F:thiamine pyrophosphate binding"/>
    <property type="evidence" value="ECO:0007669"/>
    <property type="project" value="InterPro"/>
</dbReference>
<dbReference type="InterPro" id="IPR012001">
    <property type="entry name" value="Thiamin_PyroP_enz_TPP-bd_dom"/>
</dbReference>
<dbReference type="SUPFAM" id="SSF52518">
    <property type="entry name" value="Thiamin diphosphate-binding fold (THDP-binding)"/>
    <property type="match status" value="1"/>
</dbReference>
<dbReference type="GO" id="GO:0009097">
    <property type="term" value="P:isoleucine biosynthetic process"/>
    <property type="evidence" value="ECO:0007669"/>
    <property type="project" value="TreeGrafter"/>
</dbReference>
<dbReference type="GO" id="GO:0000287">
    <property type="term" value="F:magnesium ion binding"/>
    <property type="evidence" value="ECO:0007669"/>
    <property type="project" value="InterPro"/>
</dbReference>
<evidence type="ECO:0000259" key="3">
    <source>
        <dbReference type="Pfam" id="PF02776"/>
    </source>
</evidence>
<name>A0A9X3F3P1_9BACT</name>
<gene>
    <name evidence="4" type="ORF">OV079_35865</name>
</gene>
<sequence>MMATEAPLIHQLLEQLELEGVSHVFGVPGGPLSALFEALKARGRMRFVLARHEAGAAFMANAHARVRGEPAVCCVTSGPGATNALTGVASAHADSLPVLYLTGQVATGMFGLGAIQESTWHGVDVVEILRPITKLSAMVVTAQMGMRMLRHALRTATTGRPGPVHLNLPADLARVKVPYEVREPASYRPQCVSVARAEDVAQAAQLLAGARRPTLFAGHGVALARAEPALLRLAERLQAPVVTTPKGKSVFPEDHPLSLGVFGMGGHARSDRYLEDDDVILVVGSSLGEFASSAWSQRLRAQAFLQVDVDPLQIGKNTR</sequence>
<reference evidence="4" key="1">
    <citation type="submission" date="2022-11" db="EMBL/GenBank/DDBJ databases">
        <title>Minimal conservation of predation-associated metabolite biosynthetic gene clusters underscores biosynthetic potential of Myxococcota including descriptions for ten novel species: Archangium lansinium sp. nov., Myxococcus landrumus sp. nov., Nannocystis bai.</title>
        <authorList>
            <person name="Ahearne A."/>
            <person name="Stevens C."/>
            <person name="Phillips K."/>
        </authorList>
    </citation>
    <scope>NUCLEOTIDE SEQUENCE</scope>
    <source>
        <strain evidence="4">Na p29</strain>
    </source>
</reference>
<dbReference type="InterPro" id="IPR029035">
    <property type="entry name" value="DHS-like_NAD/FAD-binding_dom"/>
</dbReference>
<dbReference type="GO" id="GO:0005948">
    <property type="term" value="C:acetolactate synthase complex"/>
    <property type="evidence" value="ECO:0007669"/>
    <property type="project" value="TreeGrafter"/>
</dbReference>
<dbReference type="Pfam" id="PF00205">
    <property type="entry name" value="TPP_enzyme_M"/>
    <property type="match status" value="1"/>
</dbReference>
<dbReference type="PANTHER" id="PTHR18968">
    <property type="entry name" value="THIAMINE PYROPHOSPHATE ENZYMES"/>
    <property type="match status" value="1"/>
</dbReference>
<dbReference type="PANTHER" id="PTHR18968:SF13">
    <property type="entry name" value="ACETOLACTATE SYNTHASE CATALYTIC SUBUNIT, MITOCHONDRIAL"/>
    <property type="match status" value="1"/>
</dbReference>
<proteinExistence type="inferred from homology"/>
<dbReference type="GO" id="GO:0003984">
    <property type="term" value="F:acetolactate synthase activity"/>
    <property type="evidence" value="ECO:0007669"/>
    <property type="project" value="TreeGrafter"/>
</dbReference>